<dbReference type="SUPFAM" id="SSF46785">
    <property type="entry name" value="Winged helix' DNA-binding domain"/>
    <property type="match status" value="1"/>
</dbReference>
<dbReference type="EMBL" id="OZ034836">
    <property type="protein sequence ID" value="CAL1678048.1"/>
    <property type="molecule type" value="Genomic_DNA"/>
</dbReference>
<dbReference type="InterPro" id="IPR042065">
    <property type="entry name" value="E3_ELL-like"/>
</dbReference>
<dbReference type="GO" id="GO:0042795">
    <property type="term" value="P:snRNA transcription by RNA polymerase II"/>
    <property type="evidence" value="ECO:0007669"/>
    <property type="project" value="TreeGrafter"/>
</dbReference>
<dbReference type="InterPro" id="IPR019464">
    <property type="entry name" value="ELL_N"/>
</dbReference>
<feature type="compositionally biased region" description="Low complexity" evidence="7">
    <location>
        <begin position="263"/>
        <end position="279"/>
    </location>
</feature>
<evidence type="ECO:0000256" key="1">
    <source>
        <dbReference type="ARBA" id="ARBA00004123"/>
    </source>
</evidence>
<evidence type="ECO:0000313" key="9">
    <source>
        <dbReference type="EMBL" id="CAL1678048.1"/>
    </source>
</evidence>
<feature type="region of interest" description="Disordered" evidence="7">
    <location>
        <begin position="116"/>
        <end position="171"/>
    </location>
</feature>
<gene>
    <name evidence="9" type="ORF">LPLAT_LOCUS3958</name>
</gene>
<evidence type="ECO:0000256" key="3">
    <source>
        <dbReference type="ARBA" id="ARBA00023015"/>
    </source>
</evidence>
<keyword evidence="5" id="KW-0539">Nucleus</keyword>
<dbReference type="Proteomes" id="UP001497644">
    <property type="component" value="Chromosome 13"/>
</dbReference>
<dbReference type="GO" id="GO:0032968">
    <property type="term" value="P:positive regulation of transcription elongation by RNA polymerase II"/>
    <property type="evidence" value="ECO:0007669"/>
    <property type="project" value="TreeGrafter"/>
</dbReference>
<dbReference type="PANTHER" id="PTHR23288">
    <property type="entry name" value="OCCLUDIN AND RNA POLYMERASE II ELONGATION FACTOR ELL"/>
    <property type="match status" value="1"/>
</dbReference>
<proteinExistence type="inferred from homology"/>
<dbReference type="PANTHER" id="PTHR23288:SF17">
    <property type="entry name" value="RNA POLYMERASE II ELONGATION FACTOR ELL"/>
    <property type="match status" value="1"/>
</dbReference>
<name>A0AAV2NDH5_9HYME</name>
<dbReference type="SUPFAM" id="SSF144292">
    <property type="entry name" value="occludin/ELL-like"/>
    <property type="match status" value="1"/>
</dbReference>
<evidence type="ECO:0000256" key="6">
    <source>
        <dbReference type="PROSITE-ProRule" id="PRU01324"/>
    </source>
</evidence>
<reference evidence="9" key="1">
    <citation type="submission" date="2024-04" db="EMBL/GenBank/DDBJ databases">
        <authorList>
            <consortium name="Molecular Ecology Group"/>
        </authorList>
    </citation>
    <scope>NUCLEOTIDE SEQUENCE</scope>
</reference>
<keyword evidence="4" id="KW-0804">Transcription</keyword>
<keyword evidence="10" id="KW-1185">Reference proteome</keyword>
<dbReference type="InterPro" id="IPR036390">
    <property type="entry name" value="WH_DNA-bd_sf"/>
</dbReference>
<sequence length="711" mass="78664">MGEIGIKQTAGMDIWKLSIPSIHGFTGFTFSLSSNQDIEGPQGGFECVRQTGPKSLESLGAIPYKMRIQANDDVYETTRHRMAVAEENNKNKCTRVIKANGPDIGRKVKVKIPGRTIPLPSSYAKHRESTTSIPTSGSSQPRASTNKPMAASNSSNSNHLAATRSPEKKISDIMRRPLKERLIHVLALRPYKKPELYDRINKEGLRERERPIMTTILKQVAYMRDNTYHLQRHIWNDVQEDWPFYTEQERTMLRRRKPQNLTPPGSSDGSSGSGQSPNSIHAGSPPAITAPPPSLLNNKRPGYYQGNDGLPTKKPRISHYKRPEPISFIPAGEKMSSSSSSYNNNNSGVSATASGERAAGSNSGCSGSSSNAGGGGGSSTNSSSSGNGGGGLDSWESRQHTQRERSSRADYRAERTANSDVLRGAGNGYGAAAVPSGSNRPSYLTSSPSDSERNSHHQSSGHGRDGNVAMISVNAGSSTNDISADRKDRSDRSDRSRDAREERNRERECRNRSNVANDASNATSLVRTEASNSGAHIYNGNAGSTAMTISPPIDELERLGSPGEYPDYLTYYTTISSARQKRRYKEEFYTNYDEYRELHTKVAEIAERFRYLDKQLQKHKASGNVIECEATSELILREYKEIKQNHVYQQVKKRFHYMHEKLSHIKRLITEYERENSADTMSIMSNVDSSIVSTTTAGTNINIGDFDSRHY</sequence>
<evidence type="ECO:0000313" key="10">
    <source>
        <dbReference type="Proteomes" id="UP001497644"/>
    </source>
</evidence>
<dbReference type="Gene3D" id="1.10.10.2670">
    <property type="entry name" value="E3 ubiquitin-protein ligase"/>
    <property type="match status" value="1"/>
</dbReference>
<comment type="subcellular location">
    <subcellularLocation>
        <location evidence="1">Nucleus</location>
    </subcellularLocation>
</comment>
<dbReference type="InterPro" id="IPR031176">
    <property type="entry name" value="ELL/occludin"/>
</dbReference>
<dbReference type="Gene3D" id="6.10.140.340">
    <property type="match status" value="1"/>
</dbReference>
<dbReference type="Pfam" id="PF07303">
    <property type="entry name" value="Occludin_ELL"/>
    <property type="match status" value="1"/>
</dbReference>
<dbReference type="GO" id="GO:0000987">
    <property type="term" value="F:cis-regulatory region sequence-specific DNA binding"/>
    <property type="evidence" value="ECO:0007669"/>
    <property type="project" value="TreeGrafter"/>
</dbReference>
<comment type="similarity">
    <text evidence="2 6">Belongs to the ELL/occludin family.</text>
</comment>
<evidence type="ECO:0000259" key="8">
    <source>
        <dbReference type="PROSITE" id="PS51980"/>
    </source>
</evidence>
<evidence type="ECO:0000256" key="4">
    <source>
        <dbReference type="ARBA" id="ARBA00023163"/>
    </source>
</evidence>
<feature type="compositionally biased region" description="Basic and acidic residues" evidence="7">
    <location>
        <begin position="395"/>
        <end position="417"/>
    </location>
</feature>
<dbReference type="GO" id="GO:0008023">
    <property type="term" value="C:transcription elongation factor complex"/>
    <property type="evidence" value="ECO:0007669"/>
    <property type="project" value="InterPro"/>
</dbReference>
<evidence type="ECO:0000256" key="5">
    <source>
        <dbReference type="ARBA" id="ARBA00023242"/>
    </source>
</evidence>
<feature type="compositionally biased region" description="Low complexity" evidence="7">
    <location>
        <begin position="150"/>
        <end position="162"/>
    </location>
</feature>
<feature type="compositionally biased region" description="Low complexity" evidence="7">
    <location>
        <begin position="336"/>
        <end position="347"/>
    </location>
</feature>
<evidence type="ECO:0000256" key="2">
    <source>
        <dbReference type="ARBA" id="ARBA00009171"/>
    </source>
</evidence>
<keyword evidence="3" id="KW-0805">Transcription regulation</keyword>
<dbReference type="GO" id="GO:0006368">
    <property type="term" value="P:transcription elongation by RNA polymerase II"/>
    <property type="evidence" value="ECO:0007669"/>
    <property type="project" value="InterPro"/>
</dbReference>
<accession>A0AAV2NDH5</accession>
<dbReference type="Pfam" id="PF10390">
    <property type="entry name" value="ELL"/>
    <property type="match status" value="1"/>
</dbReference>
<feature type="region of interest" description="Disordered" evidence="7">
    <location>
        <begin position="253"/>
        <end position="522"/>
    </location>
</feature>
<feature type="compositionally biased region" description="Polar residues" evidence="7">
    <location>
        <begin position="436"/>
        <end position="449"/>
    </location>
</feature>
<feature type="compositionally biased region" description="Polar residues" evidence="7">
    <location>
        <begin position="130"/>
        <end position="147"/>
    </location>
</feature>
<feature type="compositionally biased region" description="Low complexity" evidence="7">
    <location>
        <begin position="360"/>
        <end position="371"/>
    </location>
</feature>
<evidence type="ECO:0000256" key="7">
    <source>
        <dbReference type="SAM" id="MobiDB-lite"/>
    </source>
</evidence>
<organism evidence="9 10">
    <name type="scientific">Lasius platythorax</name>
    <dbReference type="NCBI Taxonomy" id="488582"/>
    <lineage>
        <taxon>Eukaryota</taxon>
        <taxon>Metazoa</taxon>
        <taxon>Ecdysozoa</taxon>
        <taxon>Arthropoda</taxon>
        <taxon>Hexapoda</taxon>
        <taxon>Insecta</taxon>
        <taxon>Pterygota</taxon>
        <taxon>Neoptera</taxon>
        <taxon>Endopterygota</taxon>
        <taxon>Hymenoptera</taxon>
        <taxon>Apocrita</taxon>
        <taxon>Aculeata</taxon>
        <taxon>Formicoidea</taxon>
        <taxon>Formicidae</taxon>
        <taxon>Formicinae</taxon>
        <taxon>Lasius</taxon>
        <taxon>Lasius</taxon>
    </lineage>
</organism>
<feature type="domain" description="OCEL" evidence="8">
    <location>
        <begin position="566"/>
        <end position="677"/>
    </location>
</feature>
<dbReference type="InterPro" id="IPR010844">
    <property type="entry name" value="Occludin_ELL"/>
</dbReference>
<feature type="compositionally biased region" description="Basic and acidic residues" evidence="7">
    <location>
        <begin position="483"/>
        <end position="511"/>
    </location>
</feature>
<protein>
    <recommendedName>
        <fullName evidence="8">OCEL domain-containing protein</fullName>
    </recommendedName>
</protein>
<dbReference type="PROSITE" id="PS51980">
    <property type="entry name" value="OCEL"/>
    <property type="match status" value="1"/>
</dbReference>
<dbReference type="AlphaFoldDB" id="A0AAV2NDH5"/>